<feature type="signal peptide" evidence="1">
    <location>
        <begin position="1"/>
        <end position="24"/>
    </location>
</feature>
<dbReference type="EMBL" id="ARZY01000015">
    <property type="protein sequence ID" value="EWH10124.1"/>
    <property type="molecule type" value="Genomic_DNA"/>
</dbReference>
<accession>W7QBF1</accession>
<reference evidence="2 3" key="1">
    <citation type="journal article" date="2014" name="Genome Announc.">
        <title>Draft Genome Sequence of the Agar-Degrading Bacterium Catenovulum sp. Strain DS-2, Isolated from Intestines of Haliotis diversicolor.</title>
        <authorList>
            <person name="Shan D."/>
            <person name="Li X."/>
            <person name="Gu Z."/>
            <person name="Wei G."/>
            <person name="Gao Z."/>
            <person name="Shao Z."/>
        </authorList>
    </citation>
    <scope>NUCLEOTIDE SEQUENCE [LARGE SCALE GENOMIC DNA]</scope>
    <source>
        <strain evidence="2 3">DS-2</strain>
    </source>
</reference>
<protein>
    <recommendedName>
        <fullName evidence="4">PEP-CTERM protein-sorting domain-containing protein</fullName>
    </recommendedName>
</protein>
<evidence type="ECO:0000313" key="3">
    <source>
        <dbReference type="Proteomes" id="UP000019276"/>
    </source>
</evidence>
<comment type="caution">
    <text evidence="2">The sequence shown here is derived from an EMBL/GenBank/DDBJ whole genome shotgun (WGS) entry which is preliminary data.</text>
</comment>
<keyword evidence="1" id="KW-0732">Signal</keyword>
<gene>
    <name evidence="2" type="ORF">DS2_09267</name>
</gene>
<evidence type="ECO:0000256" key="1">
    <source>
        <dbReference type="SAM" id="SignalP"/>
    </source>
</evidence>
<evidence type="ECO:0000313" key="2">
    <source>
        <dbReference type="EMBL" id="EWH10124.1"/>
    </source>
</evidence>
<dbReference type="STRING" id="1328313.DS2_09267"/>
<feature type="chain" id="PRO_5004898049" description="PEP-CTERM protein-sorting domain-containing protein" evidence="1">
    <location>
        <begin position="25"/>
        <end position="326"/>
    </location>
</feature>
<dbReference type="RefSeq" id="WP_035014468.1">
    <property type="nucleotide sequence ID" value="NZ_ARZY01000015.1"/>
</dbReference>
<name>W7QBF1_9ALTE</name>
<organism evidence="2 3">
    <name type="scientific">Catenovulum agarivorans DS-2</name>
    <dbReference type="NCBI Taxonomy" id="1328313"/>
    <lineage>
        <taxon>Bacteria</taxon>
        <taxon>Pseudomonadati</taxon>
        <taxon>Pseudomonadota</taxon>
        <taxon>Gammaproteobacteria</taxon>
        <taxon>Alteromonadales</taxon>
        <taxon>Alteromonadaceae</taxon>
        <taxon>Catenovulum</taxon>
    </lineage>
</organism>
<keyword evidence="3" id="KW-1185">Reference proteome</keyword>
<proteinExistence type="predicted"/>
<dbReference type="Proteomes" id="UP000019276">
    <property type="component" value="Unassembled WGS sequence"/>
</dbReference>
<sequence>MRFYSVLKSAAIVSSLLFASQASAWEWTMDFDRYYDTNGVEQSIQMGDILSTQYQSGYVYDEVSGSVVDTGVGATIFADNYSSSADPDFAVALNTDVKKGVEVNGRRHYDADLQAPFTQAGGTEEYSPGNIVILQEDKSQSYWIDGQKQTINPEHTCFENNDTSQSVKGHCTIVDDEGRKAKPSDVIFADDPNDEFDVVQYNEKKSGHILIELTEDVTLKSINFFDIANHEDSYVITSDADGNHIETVQVPGMGARSASDRKWATVNFSEIETVRRIFISLGGSGGFSDIKLAKVAQEVSEPGMLAVFMLAIAGLAVRNRKSKLAA</sequence>
<dbReference type="OrthoDB" id="6381651at2"/>
<evidence type="ECO:0008006" key="4">
    <source>
        <dbReference type="Google" id="ProtNLM"/>
    </source>
</evidence>
<dbReference type="AlphaFoldDB" id="W7QBF1"/>